<proteinExistence type="predicted"/>
<feature type="domain" description="Tail specific protease" evidence="2">
    <location>
        <begin position="278"/>
        <end position="455"/>
    </location>
</feature>
<dbReference type="GO" id="GO:0008236">
    <property type="term" value="F:serine-type peptidase activity"/>
    <property type="evidence" value="ECO:0007669"/>
    <property type="project" value="InterPro"/>
</dbReference>
<dbReference type="InterPro" id="IPR005151">
    <property type="entry name" value="Tail-specific_protease"/>
</dbReference>
<protein>
    <recommendedName>
        <fullName evidence="2">Tail specific protease domain-containing protein</fullName>
    </recommendedName>
</protein>
<organism evidence="3">
    <name type="scientific">marine metagenome</name>
    <dbReference type="NCBI Taxonomy" id="408172"/>
    <lineage>
        <taxon>unclassified sequences</taxon>
        <taxon>metagenomes</taxon>
        <taxon>ecological metagenomes</taxon>
    </lineage>
</organism>
<gene>
    <name evidence="3" type="ORF">METZ01_LOCUS34410</name>
</gene>
<keyword evidence="1" id="KW-0812">Transmembrane</keyword>
<evidence type="ECO:0000256" key="1">
    <source>
        <dbReference type="SAM" id="Phobius"/>
    </source>
</evidence>
<reference evidence="3" key="1">
    <citation type="submission" date="2018-05" db="EMBL/GenBank/DDBJ databases">
        <authorList>
            <person name="Lanie J.A."/>
            <person name="Ng W.-L."/>
            <person name="Kazmierczak K.M."/>
            <person name="Andrzejewski T.M."/>
            <person name="Davidsen T.M."/>
            <person name="Wayne K.J."/>
            <person name="Tettelin H."/>
            <person name="Glass J.I."/>
            <person name="Rusch D."/>
            <person name="Podicherti R."/>
            <person name="Tsui H.-C.T."/>
            <person name="Winkler M.E."/>
        </authorList>
    </citation>
    <scope>NUCLEOTIDE SEQUENCE</scope>
</reference>
<feature type="transmembrane region" description="Helical" evidence="1">
    <location>
        <begin position="20"/>
        <end position="42"/>
    </location>
</feature>
<dbReference type="Pfam" id="PF03572">
    <property type="entry name" value="Peptidase_S41"/>
    <property type="match status" value="1"/>
</dbReference>
<dbReference type="GO" id="GO:0006508">
    <property type="term" value="P:proteolysis"/>
    <property type="evidence" value="ECO:0007669"/>
    <property type="project" value="InterPro"/>
</dbReference>
<dbReference type="Gene3D" id="3.90.226.10">
    <property type="entry name" value="2-enoyl-CoA Hydratase, Chain A, domain 1"/>
    <property type="match status" value="1"/>
</dbReference>
<dbReference type="SUPFAM" id="SSF52096">
    <property type="entry name" value="ClpP/crotonase"/>
    <property type="match status" value="1"/>
</dbReference>
<dbReference type="EMBL" id="UINC01001472">
    <property type="protein sequence ID" value="SUZ81556.1"/>
    <property type="molecule type" value="Genomic_DNA"/>
</dbReference>
<name>A0A381QQC7_9ZZZZ</name>
<keyword evidence="1" id="KW-0472">Membrane</keyword>
<keyword evidence="1" id="KW-1133">Transmembrane helix</keyword>
<accession>A0A381QQC7</accession>
<dbReference type="InterPro" id="IPR029045">
    <property type="entry name" value="ClpP/crotonase-like_dom_sf"/>
</dbReference>
<dbReference type="AlphaFoldDB" id="A0A381QQC7"/>
<sequence length="498" mass="58114">MDLVKTLRKAEIRVANYRLFLLQLFMRLCLFVILFTFFLAGVSRGFETVDSLDFSGSGPLFLSDKQIQEDLVQTERLLKENYVRYPILEQKGVSWKSAFKNLEDHLLPDINPVLTHHFQEQLIKTLEFTEDSNIQADLFLKKRHYVQRIEPKVAFYTGIRMAQQQKRFSVLPSLKHPNKIVNHWFIDCKTTMEVFFPILPERQTEKLFMLGQQANHQLQPLDCAFENDSGEKQEIMLPLIFPAAELNRQEMPVFEFKGGRTPYIRWYRDGNPEEIAVKQFHKLGRKLQNTPTLIIDVRGNANGSFAFIEKWLKEFTSNHWKNVIVRERQTIPILKGLLNRVQWNLHHSTARLLVGKDQLEQKLQQLKALIFHFREKEITEKWVETKFIFNGKKDAPMMNTRLIVLANQHCGNGCQFLSALTKQIPDGILIGTNTGPFPKNTSGPIFQLKHSRIMLSFSHRIHLNHQLEPVSPSGYLPDYWLFPPMGLTEILRFVSKTN</sequence>
<evidence type="ECO:0000313" key="3">
    <source>
        <dbReference type="EMBL" id="SUZ81556.1"/>
    </source>
</evidence>
<evidence type="ECO:0000259" key="2">
    <source>
        <dbReference type="Pfam" id="PF03572"/>
    </source>
</evidence>